<dbReference type="OrthoDB" id="5888474at2759"/>
<dbReference type="Proteomes" id="UP000053660">
    <property type="component" value="Unassembled WGS sequence"/>
</dbReference>
<evidence type="ECO:0000313" key="2">
    <source>
        <dbReference type="Proteomes" id="UP000053660"/>
    </source>
</evidence>
<proteinExistence type="predicted"/>
<feature type="non-terminal residue" evidence="1">
    <location>
        <position position="1"/>
    </location>
</feature>
<dbReference type="EMBL" id="KN611931">
    <property type="protein sequence ID" value="KHJ76261.1"/>
    <property type="molecule type" value="Genomic_DNA"/>
</dbReference>
<dbReference type="AlphaFoldDB" id="A0A0B1RX97"/>
<name>A0A0B1RX97_OESDE</name>
<protein>
    <submittedName>
        <fullName evidence="1">Uncharacterized protein</fullName>
    </submittedName>
</protein>
<keyword evidence="2" id="KW-1185">Reference proteome</keyword>
<sequence length="90" mass="9706">LKYFQPYPVKKRTTVGGHRVGSTVIKLPSFRINDLSASLVDSVLSELAVKTRTNFRRAVPIPLWDDGGPSSNGRIAPGTVLMCAPVQAKG</sequence>
<accession>A0A0B1RX97</accession>
<reference evidence="1 2" key="1">
    <citation type="submission" date="2014-03" db="EMBL/GenBank/DDBJ databases">
        <title>Draft genome of the hookworm Oesophagostomum dentatum.</title>
        <authorList>
            <person name="Mitreva M."/>
        </authorList>
    </citation>
    <scope>NUCLEOTIDE SEQUENCE [LARGE SCALE GENOMIC DNA]</scope>
    <source>
        <strain evidence="1 2">OD-Hann</strain>
    </source>
</reference>
<evidence type="ECO:0000313" key="1">
    <source>
        <dbReference type="EMBL" id="KHJ76261.1"/>
    </source>
</evidence>
<organism evidence="1 2">
    <name type="scientific">Oesophagostomum dentatum</name>
    <name type="common">Nodular worm</name>
    <dbReference type="NCBI Taxonomy" id="61180"/>
    <lineage>
        <taxon>Eukaryota</taxon>
        <taxon>Metazoa</taxon>
        <taxon>Ecdysozoa</taxon>
        <taxon>Nematoda</taxon>
        <taxon>Chromadorea</taxon>
        <taxon>Rhabditida</taxon>
        <taxon>Rhabditina</taxon>
        <taxon>Rhabditomorpha</taxon>
        <taxon>Strongyloidea</taxon>
        <taxon>Strongylidae</taxon>
        <taxon>Oesophagostomum</taxon>
    </lineage>
</organism>
<gene>
    <name evidence="1" type="ORF">OESDEN_24119</name>
</gene>